<feature type="transmembrane region" description="Helical" evidence="7">
    <location>
        <begin position="56"/>
        <end position="75"/>
    </location>
</feature>
<feature type="transmembrane region" description="Helical" evidence="7">
    <location>
        <begin position="95"/>
        <end position="118"/>
    </location>
</feature>
<dbReference type="AlphaFoldDB" id="A0A175R9W9"/>
<dbReference type="Gene3D" id="3.30.70.1450">
    <property type="entry name" value="Regulator of K+ conductance, C-terminal domain"/>
    <property type="match status" value="2"/>
</dbReference>
<dbReference type="GO" id="GO:0005886">
    <property type="term" value="C:plasma membrane"/>
    <property type="evidence" value="ECO:0007669"/>
    <property type="project" value="TreeGrafter"/>
</dbReference>
<dbReference type="PATRIC" id="fig|401562.3.peg.1128"/>
<feature type="domain" description="RCK C-terminal" evidence="8">
    <location>
        <begin position="295"/>
        <end position="380"/>
    </location>
</feature>
<comment type="subcellular location">
    <subcellularLocation>
        <location evidence="1">Membrane</location>
        <topology evidence="1">Multi-pass membrane protein</topology>
    </subcellularLocation>
</comment>
<feature type="domain" description="RCK C-terminal" evidence="8">
    <location>
        <begin position="206"/>
        <end position="290"/>
    </location>
</feature>
<evidence type="ECO:0000313" key="9">
    <source>
        <dbReference type="EMBL" id="KTQ96123.1"/>
    </source>
</evidence>
<feature type="transmembrane region" description="Helical" evidence="7">
    <location>
        <begin position="400"/>
        <end position="433"/>
    </location>
</feature>
<dbReference type="InterPro" id="IPR006037">
    <property type="entry name" value="RCK_C"/>
</dbReference>
<feature type="transmembrane region" description="Helical" evidence="7">
    <location>
        <begin position="528"/>
        <end position="546"/>
    </location>
</feature>
<dbReference type="Pfam" id="PF02080">
    <property type="entry name" value="TrkA_C"/>
    <property type="match status" value="2"/>
</dbReference>
<feature type="transmembrane region" description="Helical" evidence="7">
    <location>
        <begin position="439"/>
        <end position="457"/>
    </location>
</feature>
<dbReference type="RefSeq" id="WP_058634663.1">
    <property type="nucleotide sequence ID" value="NZ_LDPZ01000017.1"/>
</dbReference>
<reference evidence="9 10" key="1">
    <citation type="journal article" date="2016" name="Front. Microbiol.">
        <title>Genomic Resource of Rice Seed Associated Bacteria.</title>
        <authorList>
            <person name="Midha S."/>
            <person name="Bansal K."/>
            <person name="Sharma S."/>
            <person name="Kumar N."/>
            <person name="Patil P.P."/>
            <person name="Chaudhry V."/>
            <person name="Patil P.B."/>
        </authorList>
    </citation>
    <scope>NUCLEOTIDE SEQUENCE [LARGE SCALE GENOMIC DNA]</scope>
    <source>
        <strain evidence="9 10">NS226</strain>
    </source>
</reference>
<dbReference type="PROSITE" id="PS51202">
    <property type="entry name" value="RCK_C"/>
    <property type="match status" value="2"/>
</dbReference>
<evidence type="ECO:0000313" key="10">
    <source>
        <dbReference type="Proteomes" id="UP000078272"/>
    </source>
</evidence>
<organism evidence="9 10">
    <name type="scientific">Aureimonas ureilytica</name>
    <dbReference type="NCBI Taxonomy" id="401562"/>
    <lineage>
        <taxon>Bacteria</taxon>
        <taxon>Pseudomonadati</taxon>
        <taxon>Pseudomonadota</taxon>
        <taxon>Alphaproteobacteria</taxon>
        <taxon>Hyphomicrobiales</taxon>
        <taxon>Aurantimonadaceae</taxon>
        <taxon>Aureimonas</taxon>
    </lineage>
</organism>
<evidence type="ECO:0000256" key="5">
    <source>
        <dbReference type="ARBA" id="ARBA00022989"/>
    </source>
</evidence>
<gene>
    <name evidence="9" type="ORF">NS226_08760</name>
</gene>
<dbReference type="SUPFAM" id="SSF116726">
    <property type="entry name" value="TrkA C-terminal domain-like"/>
    <property type="match status" value="2"/>
</dbReference>
<dbReference type="PANTHER" id="PTHR43652:SF2">
    <property type="entry name" value="BASIC AMINO ACID ANTIPORTER YFCC-RELATED"/>
    <property type="match status" value="1"/>
</dbReference>
<feature type="transmembrane region" description="Helical" evidence="7">
    <location>
        <begin position="28"/>
        <end position="49"/>
    </location>
</feature>
<name>A0A175R9W9_9HYPH</name>
<evidence type="ECO:0000256" key="3">
    <source>
        <dbReference type="ARBA" id="ARBA00022692"/>
    </source>
</evidence>
<sequence>MTLDQALAFGLVGLTVAGFVWGRLPYDLIALAGLLAGVATGIVPVKAAFSGFADDVVVIVVAALLVSAAIARSGVVEDIMRPFMPFMKTPQRQVMVLVGAVTLLAMFTKNVGALAMFMPVASQVARKSGTSISQLLMPMAFGSLIGGLVTLVGTSPNIIVSKIRQDMTGQPFSMFDYAPVGLGVVAVGFLFLCFASNLIPKRKPGGAVGESFALDAYTAEARVPEGSGFAGRTVADLEAAADGDIAVRTVIRERFRRLEPAPALLLREEDDLLLVGEPEGIERAVARAGLTLVGEPTTQAGDIESESVVEGVVTPQSPIVGSRIGKLSLEAAHGVTILAVSRAGTEIRQHLSSVRLREGDVLVLKGTSETVPEALGSLKILPLAERSIVLGRNRRSFIPLGVLAAAMILTATGLVSAVAAFFGAAVVLLLLRVMSMHEAYQTVEASVIVLLAALIPLSEAIQTTGGTDLIAGWLSSALHGLSPLTSLFMVTLLAMGVTPFLNNAATVLMLGPIAGSLAVRLGLNPDPFLMAVALGAACDFLTPIGHQCNTIVMAPGGYRFGDYWRLGLPLSLIVLFVGVPLIAFVWPVMPG</sequence>
<dbReference type="Proteomes" id="UP000078272">
    <property type="component" value="Unassembled WGS sequence"/>
</dbReference>
<evidence type="ECO:0000256" key="4">
    <source>
        <dbReference type="ARBA" id="ARBA00022737"/>
    </source>
</evidence>
<keyword evidence="2" id="KW-0813">Transport</keyword>
<dbReference type="InterPro" id="IPR051679">
    <property type="entry name" value="DASS-Related_Transporters"/>
</dbReference>
<accession>A0A175R9W9</accession>
<evidence type="ECO:0000256" key="7">
    <source>
        <dbReference type="SAM" id="Phobius"/>
    </source>
</evidence>
<evidence type="ECO:0000256" key="6">
    <source>
        <dbReference type="ARBA" id="ARBA00023136"/>
    </source>
</evidence>
<protein>
    <submittedName>
        <fullName evidence="9">Permease</fullName>
    </submittedName>
</protein>
<dbReference type="GO" id="GO:0006813">
    <property type="term" value="P:potassium ion transport"/>
    <property type="evidence" value="ECO:0007669"/>
    <property type="project" value="InterPro"/>
</dbReference>
<evidence type="ECO:0000256" key="1">
    <source>
        <dbReference type="ARBA" id="ARBA00004141"/>
    </source>
</evidence>
<dbReference type="InterPro" id="IPR036721">
    <property type="entry name" value="RCK_C_sf"/>
</dbReference>
<dbReference type="EMBL" id="LDPZ01000017">
    <property type="protein sequence ID" value="KTQ96123.1"/>
    <property type="molecule type" value="Genomic_DNA"/>
</dbReference>
<dbReference type="eggNOG" id="COG0471">
    <property type="taxonomic scope" value="Bacteria"/>
</dbReference>
<dbReference type="InterPro" id="IPR004680">
    <property type="entry name" value="Cit_transptr-like_dom"/>
</dbReference>
<feature type="transmembrane region" description="Helical" evidence="7">
    <location>
        <begin position="500"/>
        <end position="521"/>
    </location>
</feature>
<comment type="caution">
    <text evidence="9">The sequence shown here is derived from an EMBL/GenBank/DDBJ whole genome shotgun (WGS) entry which is preliminary data.</text>
</comment>
<evidence type="ECO:0000259" key="8">
    <source>
        <dbReference type="PROSITE" id="PS51202"/>
    </source>
</evidence>
<dbReference type="STRING" id="401562.NS365_09140"/>
<feature type="transmembrane region" description="Helical" evidence="7">
    <location>
        <begin position="469"/>
        <end position="494"/>
    </location>
</feature>
<keyword evidence="3 7" id="KW-0812">Transmembrane</keyword>
<evidence type="ECO:0000256" key="2">
    <source>
        <dbReference type="ARBA" id="ARBA00022448"/>
    </source>
</evidence>
<dbReference type="Pfam" id="PF03600">
    <property type="entry name" value="CitMHS"/>
    <property type="match status" value="1"/>
</dbReference>
<keyword evidence="4" id="KW-0677">Repeat</keyword>
<feature type="transmembrane region" description="Helical" evidence="7">
    <location>
        <begin position="139"/>
        <end position="160"/>
    </location>
</feature>
<feature type="transmembrane region" description="Helical" evidence="7">
    <location>
        <begin position="180"/>
        <end position="199"/>
    </location>
</feature>
<feature type="transmembrane region" description="Helical" evidence="7">
    <location>
        <begin position="566"/>
        <end position="589"/>
    </location>
</feature>
<dbReference type="GO" id="GO:0008324">
    <property type="term" value="F:monoatomic cation transmembrane transporter activity"/>
    <property type="evidence" value="ECO:0007669"/>
    <property type="project" value="InterPro"/>
</dbReference>
<dbReference type="PANTHER" id="PTHR43652">
    <property type="entry name" value="BASIC AMINO ACID ANTIPORTER YFCC-RELATED"/>
    <property type="match status" value="1"/>
</dbReference>
<proteinExistence type="predicted"/>
<dbReference type="OrthoDB" id="9809303at2"/>
<keyword evidence="6 7" id="KW-0472">Membrane</keyword>
<keyword evidence="5 7" id="KW-1133">Transmembrane helix</keyword>